<dbReference type="Proteomes" id="UP001212160">
    <property type="component" value="Unassembled WGS sequence"/>
</dbReference>
<protein>
    <submittedName>
        <fullName evidence="1">Uncharacterized protein</fullName>
    </submittedName>
</protein>
<reference evidence="1" key="1">
    <citation type="submission" date="2023-01" db="EMBL/GenBank/DDBJ databases">
        <title>Human gut microbiome strain richness.</title>
        <authorList>
            <person name="Chen-Liaw A."/>
        </authorList>
    </citation>
    <scope>NUCLEOTIDE SEQUENCE</scope>
    <source>
        <strain evidence="1">RTP21484st1_H11_RTP21484_190118</strain>
    </source>
</reference>
<dbReference type="AlphaFoldDB" id="A0AAW6DQM3"/>
<proteinExistence type="predicted"/>
<gene>
    <name evidence="1" type="ORF">PNW85_20200</name>
</gene>
<dbReference type="RefSeq" id="WP_272107998.1">
    <property type="nucleotide sequence ID" value="NZ_JAQMLA010000157.1"/>
</dbReference>
<evidence type="ECO:0000313" key="2">
    <source>
        <dbReference type="Proteomes" id="UP001212160"/>
    </source>
</evidence>
<organism evidence="1 2">
    <name type="scientific">Mediterraneibacter gnavus</name>
    <name type="common">Ruminococcus gnavus</name>
    <dbReference type="NCBI Taxonomy" id="33038"/>
    <lineage>
        <taxon>Bacteria</taxon>
        <taxon>Bacillati</taxon>
        <taxon>Bacillota</taxon>
        <taxon>Clostridia</taxon>
        <taxon>Lachnospirales</taxon>
        <taxon>Lachnospiraceae</taxon>
        <taxon>Mediterraneibacter</taxon>
    </lineage>
</organism>
<accession>A0AAW6DQM3</accession>
<comment type="caution">
    <text evidence="1">The sequence shown here is derived from an EMBL/GenBank/DDBJ whole genome shotgun (WGS) entry which is preliminary data.</text>
</comment>
<sequence>MATSVEGDPTQNIWKYRMSNKLGNGVKDRYVHLLEYSLNQQVKEILKIRKDIWPMWLFQFGNIQFPNVVNDKNIYICPQSTVYKSGTYILEEVK</sequence>
<name>A0AAW6DQM3_MEDGN</name>
<evidence type="ECO:0000313" key="1">
    <source>
        <dbReference type="EMBL" id="MDB8688914.1"/>
    </source>
</evidence>
<dbReference type="EMBL" id="JAQMLA010000157">
    <property type="protein sequence ID" value="MDB8688914.1"/>
    <property type="molecule type" value="Genomic_DNA"/>
</dbReference>